<gene>
    <name evidence="3" type="ORF">FHS31_001726</name>
</gene>
<evidence type="ECO:0000256" key="1">
    <source>
        <dbReference type="ARBA" id="ARBA00006226"/>
    </source>
</evidence>
<dbReference type="NCBIfam" id="TIGR02385">
    <property type="entry name" value="RelE_StbE"/>
    <property type="match status" value="1"/>
</dbReference>
<dbReference type="PANTHER" id="PTHR33755">
    <property type="entry name" value="TOXIN PARE1-RELATED"/>
    <property type="match status" value="1"/>
</dbReference>
<dbReference type="Gene3D" id="3.30.2310.20">
    <property type="entry name" value="RelE-like"/>
    <property type="match status" value="1"/>
</dbReference>
<dbReference type="InterPro" id="IPR007712">
    <property type="entry name" value="RelE/ParE_toxin"/>
</dbReference>
<evidence type="ECO:0000313" key="3">
    <source>
        <dbReference type="EMBL" id="NIJ08116.1"/>
    </source>
</evidence>
<sequence length="90" mass="10429">MRLIWLPAARRDLESIIAYIAERNADAAQRLKSVIEGVTERLPEHPFLYRPGRVEGMREAVVHPNYIVMYRVTADAVEITTVIHARREYP</sequence>
<accession>A0ABX0TRG4</accession>
<evidence type="ECO:0000313" key="4">
    <source>
        <dbReference type="Proteomes" id="UP000727456"/>
    </source>
</evidence>
<dbReference type="Pfam" id="PF05016">
    <property type="entry name" value="ParE_toxin"/>
    <property type="match status" value="1"/>
</dbReference>
<protein>
    <submittedName>
        <fullName evidence="3">Addiction module RelE/StbE family toxin</fullName>
    </submittedName>
</protein>
<keyword evidence="4" id="KW-1185">Reference proteome</keyword>
<dbReference type="EMBL" id="JAAOZC010000003">
    <property type="protein sequence ID" value="NIJ08116.1"/>
    <property type="molecule type" value="Genomic_DNA"/>
</dbReference>
<proteinExistence type="inferred from homology"/>
<dbReference type="InterPro" id="IPR051803">
    <property type="entry name" value="TA_system_RelE-like_toxin"/>
</dbReference>
<comment type="similarity">
    <text evidence="1">Belongs to the RelE toxin family.</text>
</comment>
<keyword evidence="2" id="KW-1277">Toxin-antitoxin system</keyword>
<evidence type="ECO:0000256" key="2">
    <source>
        <dbReference type="ARBA" id="ARBA00022649"/>
    </source>
</evidence>
<comment type="caution">
    <text evidence="3">The sequence shown here is derived from an EMBL/GenBank/DDBJ whole genome shotgun (WGS) entry which is preliminary data.</text>
</comment>
<organism evidence="3 4">
    <name type="scientific">Sphingomonas vulcanisoli</name>
    <dbReference type="NCBI Taxonomy" id="1658060"/>
    <lineage>
        <taxon>Bacteria</taxon>
        <taxon>Pseudomonadati</taxon>
        <taxon>Pseudomonadota</taxon>
        <taxon>Alphaproteobacteria</taxon>
        <taxon>Sphingomonadales</taxon>
        <taxon>Sphingomonadaceae</taxon>
        <taxon>Sphingomonas</taxon>
    </lineage>
</organism>
<reference evidence="3 4" key="1">
    <citation type="submission" date="2020-03" db="EMBL/GenBank/DDBJ databases">
        <title>Genomic Encyclopedia of Type Strains, Phase III (KMG-III): the genomes of soil and plant-associated and newly described type strains.</title>
        <authorList>
            <person name="Whitman W."/>
        </authorList>
    </citation>
    <scope>NUCLEOTIDE SEQUENCE [LARGE SCALE GENOMIC DNA]</scope>
    <source>
        <strain evidence="3 4">CECT 8804</strain>
    </source>
</reference>
<name>A0ABX0TRG4_9SPHN</name>
<dbReference type="InterPro" id="IPR035093">
    <property type="entry name" value="RelE/ParE_toxin_dom_sf"/>
</dbReference>
<dbReference type="Proteomes" id="UP000727456">
    <property type="component" value="Unassembled WGS sequence"/>
</dbReference>
<dbReference type="RefSeq" id="WP_167072935.1">
    <property type="nucleotide sequence ID" value="NZ_JAAOZC010000003.1"/>
</dbReference>